<name>A0A5E6X5M2_PSEFL</name>
<dbReference type="AlphaFoldDB" id="A0A5E6X5M2"/>
<evidence type="ECO:0000313" key="2">
    <source>
        <dbReference type="Proteomes" id="UP000325607"/>
    </source>
</evidence>
<dbReference type="RefSeq" id="WP_150582911.1">
    <property type="nucleotide sequence ID" value="NZ_CABVGX010000066.1"/>
</dbReference>
<dbReference type="EMBL" id="CABVGX010000066">
    <property type="protein sequence ID" value="VVN36035.1"/>
    <property type="molecule type" value="Genomic_DNA"/>
</dbReference>
<accession>A0A5E6X5M2</accession>
<organism evidence="1 2">
    <name type="scientific">Pseudomonas fluorescens</name>
    <dbReference type="NCBI Taxonomy" id="294"/>
    <lineage>
        <taxon>Bacteria</taxon>
        <taxon>Pseudomonadati</taxon>
        <taxon>Pseudomonadota</taxon>
        <taxon>Gammaproteobacteria</taxon>
        <taxon>Pseudomonadales</taxon>
        <taxon>Pseudomonadaceae</taxon>
        <taxon>Pseudomonas</taxon>
    </lineage>
</organism>
<dbReference type="Proteomes" id="UP000325607">
    <property type="component" value="Unassembled WGS sequence"/>
</dbReference>
<protein>
    <submittedName>
        <fullName evidence="1">Uncharacterized protein</fullName>
    </submittedName>
</protein>
<evidence type="ECO:0000313" key="1">
    <source>
        <dbReference type="EMBL" id="VVN36035.1"/>
    </source>
</evidence>
<proteinExistence type="predicted"/>
<gene>
    <name evidence="1" type="ORF">PS645_05102</name>
</gene>
<sequence>MASVDYIAEMKRHACATDDQFWWFNPSERSDADHSVFYIDQRTEPHRWVFAGSLGSEFALPFFALRLSMPRSELTDYPKTFTQKDGLVFIYSYGVEVAPGHPEKIETIYGHAPKLTVCLNSMTNKATGSFECVIRDPGQPLQGEFRLSFDDSF</sequence>
<reference evidence="1 2" key="1">
    <citation type="submission" date="2019-09" db="EMBL/GenBank/DDBJ databases">
        <authorList>
            <person name="Chandra G."/>
            <person name="Truman W A."/>
        </authorList>
    </citation>
    <scope>NUCLEOTIDE SEQUENCE [LARGE SCALE GENOMIC DNA]</scope>
    <source>
        <strain evidence="1">PS645</strain>
    </source>
</reference>